<dbReference type="AlphaFoldDB" id="A0A8J4XRE3"/>
<feature type="compositionally biased region" description="Polar residues" evidence="1">
    <location>
        <begin position="53"/>
        <end position="65"/>
    </location>
</feature>
<dbReference type="Proteomes" id="UP000770661">
    <property type="component" value="Unassembled WGS sequence"/>
</dbReference>
<proteinExistence type="predicted"/>
<name>A0A8J4XRE3_CHIOP</name>
<reference evidence="2" key="1">
    <citation type="submission" date="2020-07" db="EMBL/GenBank/DDBJ databases">
        <title>The High-quality genome of the commercially important snow crab, Chionoecetes opilio.</title>
        <authorList>
            <person name="Jeong J.-H."/>
            <person name="Ryu S."/>
        </authorList>
    </citation>
    <scope>NUCLEOTIDE SEQUENCE</scope>
    <source>
        <strain evidence="2">MADBK_172401_WGS</strain>
        <tissue evidence="2">Digestive gland</tissue>
    </source>
</reference>
<sequence>MSGFDNDWYKDEDSLRYKHFVHQSEGNGNDSLDDNAVDPHSLSPRGDRDLPYITQQCPNPLSSPDLTSLSNRSNYLLSLDLTTIPNRANYLQGTSGLTFTIQNSLDCSACREPLASPSQYKTAQTALPAGNLWPHLHNTKQLRLLCLQGTSGLTFTIQNSPDCSACREPLASPSQYKTAQTALPAGNLWPHLHNTKQPRLLCLQGTSGLTFTMENTSDCSACREPLASLSQYKTPTA</sequence>
<keyword evidence="3" id="KW-1185">Reference proteome</keyword>
<dbReference type="EMBL" id="JACEEZ010022090">
    <property type="protein sequence ID" value="KAG0712808.1"/>
    <property type="molecule type" value="Genomic_DNA"/>
</dbReference>
<dbReference type="OrthoDB" id="6343160at2759"/>
<evidence type="ECO:0000313" key="3">
    <source>
        <dbReference type="Proteomes" id="UP000770661"/>
    </source>
</evidence>
<protein>
    <submittedName>
        <fullName evidence="2">Uncharacterized protein</fullName>
    </submittedName>
</protein>
<gene>
    <name evidence="2" type="ORF">GWK47_017642</name>
</gene>
<evidence type="ECO:0000256" key="1">
    <source>
        <dbReference type="SAM" id="MobiDB-lite"/>
    </source>
</evidence>
<accession>A0A8J4XRE3</accession>
<feature type="region of interest" description="Disordered" evidence="1">
    <location>
        <begin position="21"/>
        <end position="66"/>
    </location>
</feature>
<comment type="caution">
    <text evidence="2">The sequence shown here is derived from an EMBL/GenBank/DDBJ whole genome shotgun (WGS) entry which is preliminary data.</text>
</comment>
<evidence type="ECO:0000313" key="2">
    <source>
        <dbReference type="EMBL" id="KAG0712808.1"/>
    </source>
</evidence>
<organism evidence="2 3">
    <name type="scientific">Chionoecetes opilio</name>
    <name type="common">Atlantic snow crab</name>
    <name type="synonym">Cancer opilio</name>
    <dbReference type="NCBI Taxonomy" id="41210"/>
    <lineage>
        <taxon>Eukaryota</taxon>
        <taxon>Metazoa</taxon>
        <taxon>Ecdysozoa</taxon>
        <taxon>Arthropoda</taxon>
        <taxon>Crustacea</taxon>
        <taxon>Multicrustacea</taxon>
        <taxon>Malacostraca</taxon>
        <taxon>Eumalacostraca</taxon>
        <taxon>Eucarida</taxon>
        <taxon>Decapoda</taxon>
        <taxon>Pleocyemata</taxon>
        <taxon>Brachyura</taxon>
        <taxon>Eubrachyura</taxon>
        <taxon>Majoidea</taxon>
        <taxon>Majidae</taxon>
        <taxon>Chionoecetes</taxon>
    </lineage>
</organism>